<evidence type="ECO:0000313" key="10">
    <source>
        <dbReference type="Proteomes" id="UP000019373"/>
    </source>
</evidence>
<dbReference type="Pfam" id="PF13632">
    <property type="entry name" value="Glyco_trans_2_3"/>
    <property type="match status" value="1"/>
</dbReference>
<keyword evidence="10" id="KW-1185">Reference proteome</keyword>
<keyword evidence="5 7" id="KW-1133">Transmembrane helix</keyword>
<dbReference type="PANTHER" id="PTHR43867">
    <property type="entry name" value="CELLULOSE SYNTHASE CATALYTIC SUBUNIT A [UDP-FORMING]"/>
    <property type="match status" value="1"/>
</dbReference>
<dbReference type="AlphaFoldDB" id="U1GMN0"/>
<sequence>MHPLGESEIQHGSYKIKRSTGEPVPLEIHPNLFKFSNLISWALWFLYITAEFHLAWSVQVGTPKIIWRMWIILWAEVCLSFQEVVLAINTILALFGASDTRVRPCYRLVGSSAPTVDVFIPCCGEAIDVIIDTAAAAAAQDFPSQRFRVFVLDDGHDQGLRQAVDVLSKQSAEKNGPVLCYLSRDLRPGDQSYFKAGNLRFGIEQTQRLGSSDYLASLDADMIPEPDWLRRMVPHLILDDAVALACPPQRYYNVPSTDPLGQQAEFDIWFTIFEPLNDRLDAAMCTGSGFVVKRSALNDIGGWPLAHAGEDLMCSAALSNAGWKVAFIREDLQLGLAPDSLRAHVRQRMRWTVAGIEVHKQFGFYLAGSRFTSQMTWVQRGVGVLQALRDYAHVTNVLALVLLPIAIHPIPHEEFAAMATVEDLFWLRSIFPAAFLAHKINNYIMYAHIGSQRLASFQSMDVYCAPYTASRCLLSLLPSTLSPPTFEVSGSILSPANERSALRRKPLPYRLLTLDMLIYFSYIIFASIPLGLRFLAFTSPDPAESSGSGILFFPFIGALLKLLDAILKAAVPLWYMLYPPTVPERDELMETDEKGLRRPKNRRSQNLRGEDRGWLGMDVLEVGFVCWWFWW</sequence>
<feature type="domain" description="Glycosyltransferase 2-like" evidence="8">
    <location>
        <begin position="217"/>
        <end position="401"/>
    </location>
</feature>
<evidence type="ECO:0000256" key="2">
    <source>
        <dbReference type="ARBA" id="ARBA00022676"/>
    </source>
</evidence>
<evidence type="ECO:0000256" key="4">
    <source>
        <dbReference type="ARBA" id="ARBA00022692"/>
    </source>
</evidence>
<evidence type="ECO:0000256" key="7">
    <source>
        <dbReference type="SAM" id="Phobius"/>
    </source>
</evidence>
<gene>
    <name evidence="9" type="ORF">EPUS_09154</name>
</gene>
<feature type="transmembrane region" description="Helical" evidence="7">
    <location>
        <begin position="509"/>
        <end position="530"/>
    </location>
</feature>
<proteinExistence type="predicted"/>
<organism evidence="9 10">
    <name type="scientific">Endocarpon pusillum (strain Z07020 / HMAS-L-300199)</name>
    <name type="common">Lichen-forming fungus</name>
    <dbReference type="NCBI Taxonomy" id="1263415"/>
    <lineage>
        <taxon>Eukaryota</taxon>
        <taxon>Fungi</taxon>
        <taxon>Dikarya</taxon>
        <taxon>Ascomycota</taxon>
        <taxon>Pezizomycotina</taxon>
        <taxon>Eurotiomycetes</taxon>
        <taxon>Chaetothyriomycetidae</taxon>
        <taxon>Verrucariales</taxon>
        <taxon>Verrucariaceae</taxon>
        <taxon>Endocarpon</taxon>
    </lineage>
</organism>
<dbReference type="OrthoDB" id="72851at2759"/>
<dbReference type="InterPro" id="IPR029044">
    <property type="entry name" value="Nucleotide-diphossugar_trans"/>
</dbReference>
<keyword evidence="4 7" id="KW-0812">Transmembrane</keyword>
<dbReference type="GO" id="GO:0016757">
    <property type="term" value="F:glycosyltransferase activity"/>
    <property type="evidence" value="ECO:0007669"/>
    <property type="project" value="UniProtKB-KW"/>
</dbReference>
<dbReference type="GeneID" id="19243987"/>
<evidence type="ECO:0000313" key="9">
    <source>
        <dbReference type="EMBL" id="ERF73136.1"/>
    </source>
</evidence>
<dbReference type="PANTHER" id="PTHR43867:SF2">
    <property type="entry name" value="CELLULOSE SYNTHASE CATALYTIC SUBUNIT A [UDP-FORMING]"/>
    <property type="match status" value="1"/>
</dbReference>
<evidence type="ECO:0000259" key="8">
    <source>
        <dbReference type="Pfam" id="PF13632"/>
    </source>
</evidence>
<evidence type="ECO:0000256" key="3">
    <source>
        <dbReference type="ARBA" id="ARBA00022679"/>
    </source>
</evidence>
<dbReference type="eggNOG" id="ENOG502QR7J">
    <property type="taxonomic scope" value="Eukaryota"/>
</dbReference>
<dbReference type="RefSeq" id="XP_007801217.1">
    <property type="nucleotide sequence ID" value="XM_007803026.1"/>
</dbReference>
<evidence type="ECO:0000256" key="6">
    <source>
        <dbReference type="ARBA" id="ARBA00023136"/>
    </source>
</evidence>
<reference evidence="10" key="1">
    <citation type="journal article" date="2014" name="BMC Genomics">
        <title>Genome characteristics reveal the impact of lichenization on lichen-forming fungus Endocarpon pusillum Hedwig (Verrucariales, Ascomycota).</title>
        <authorList>
            <person name="Wang Y.-Y."/>
            <person name="Liu B."/>
            <person name="Zhang X.-Y."/>
            <person name="Zhou Q.-M."/>
            <person name="Zhang T."/>
            <person name="Li H."/>
            <person name="Yu Y.-F."/>
            <person name="Zhang X.-L."/>
            <person name="Hao X.-Y."/>
            <person name="Wang M."/>
            <person name="Wang L."/>
            <person name="Wei J.-C."/>
        </authorList>
    </citation>
    <scope>NUCLEOTIDE SEQUENCE [LARGE SCALE GENOMIC DNA]</scope>
    <source>
        <strain evidence="10">Z07020 / HMAS-L-300199</strain>
    </source>
</reference>
<dbReference type="EMBL" id="KE720974">
    <property type="protein sequence ID" value="ERF73136.1"/>
    <property type="molecule type" value="Genomic_DNA"/>
</dbReference>
<dbReference type="GO" id="GO:0016020">
    <property type="term" value="C:membrane"/>
    <property type="evidence" value="ECO:0007669"/>
    <property type="project" value="UniProtKB-SubCell"/>
</dbReference>
<keyword evidence="2" id="KW-0328">Glycosyltransferase</keyword>
<evidence type="ECO:0000256" key="1">
    <source>
        <dbReference type="ARBA" id="ARBA00004141"/>
    </source>
</evidence>
<dbReference type="CDD" id="cd06421">
    <property type="entry name" value="CESA_CelA_like"/>
    <property type="match status" value="1"/>
</dbReference>
<accession>U1GMN0</accession>
<feature type="transmembrane region" description="Helical" evidence="7">
    <location>
        <begin position="550"/>
        <end position="575"/>
    </location>
</feature>
<comment type="subcellular location">
    <subcellularLocation>
        <location evidence="1">Membrane</location>
        <topology evidence="1">Multi-pass membrane protein</topology>
    </subcellularLocation>
</comment>
<dbReference type="OMA" id="YHARIKI"/>
<dbReference type="InterPro" id="IPR050321">
    <property type="entry name" value="Glycosyltr_2/OpgH_subfam"/>
</dbReference>
<evidence type="ECO:0000256" key="5">
    <source>
        <dbReference type="ARBA" id="ARBA00022989"/>
    </source>
</evidence>
<dbReference type="InterPro" id="IPR001173">
    <property type="entry name" value="Glyco_trans_2-like"/>
</dbReference>
<dbReference type="Gene3D" id="3.90.550.10">
    <property type="entry name" value="Spore Coat Polysaccharide Biosynthesis Protein SpsA, Chain A"/>
    <property type="match status" value="1"/>
</dbReference>
<keyword evidence="3" id="KW-0808">Transferase</keyword>
<dbReference type="HOGENOM" id="CLU_016061_0_1_1"/>
<protein>
    <recommendedName>
        <fullName evidence="8">Glycosyltransferase 2-like domain-containing protein</fullName>
    </recommendedName>
</protein>
<name>U1GMN0_ENDPU</name>
<keyword evidence="6 7" id="KW-0472">Membrane</keyword>
<dbReference type="SUPFAM" id="SSF53448">
    <property type="entry name" value="Nucleotide-diphospho-sugar transferases"/>
    <property type="match status" value="1"/>
</dbReference>
<dbReference type="Proteomes" id="UP000019373">
    <property type="component" value="Unassembled WGS sequence"/>
</dbReference>